<dbReference type="Proteomes" id="UP000595895">
    <property type="component" value="Chromosome"/>
</dbReference>
<evidence type="ECO:0000256" key="3">
    <source>
        <dbReference type="ARBA" id="ARBA00022475"/>
    </source>
</evidence>
<evidence type="ECO:0000256" key="8">
    <source>
        <dbReference type="RuleBase" id="RU363032"/>
    </source>
</evidence>
<keyword evidence="11" id="KW-1185">Reference proteome</keyword>
<accession>A0A7T7MBF7</accession>
<dbReference type="InterPro" id="IPR031305">
    <property type="entry name" value="Casein_CS"/>
</dbReference>
<evidence type="ECO:0000256" key="5">
    <source>
        <dbReference type="ARBA" id="ARBA00022729"/>
    </source>
</evidence>
<name>A0A7T7MBF7_9ACTO</name>
<dbReference type="PANTHER" id="PTHR30151:SF20">
    <property type="entry name" value="ABC TRANSPORTER PERMEASE PROTEIN HI_0355-RELATED"/>
    <property type="match status" value="1"/>
</dbReference>
<dbReference type="InterPro" id="IPR035906">
    <property type="entry name" value="MetI-like_sf"/>
</dbReference>
<evidence type="ECO:0000256" key="1">
    <source>
        <dbReference type="ARBA" id="ARBA00004651"/>
    </source>
</evidence>
<feature type="domain" description="ABC transmembrane type-1" evidence="9">
    <location>
        <begin position="51"/>
        <end position="229"/>
    </location>
</feature>
<dbReference type="GO" id="GO:0055085">
    <property type="term" value="P:transmembrane transport"/>
    <property type="evidence" value="ECO:0007669"/>
    <property type="project" value="InterPro"/>
</dbReference>
<feature type="transmembrane region" description="Helical" evidence="8">
    <location>
        <begin position="213"/>
        <end position="231"/>
    </location>
</feature>
<gene>
    <name evidence="10" type="ORF">JG540_05205</name>
</gene>
<evidence type="ECO:0000313" key="11">
    <source>
        <dbReference type="Proteomes" id="UP000595895"/>
    </source>
</evidence>
<dbReference type="Pfam" id="PF00528">
    <property type="entry name" value="BPD_transp_1"/>
    <property type="match status" value="1"/>
</dbReference>
<keyword evidence="5" id="KW-0732">Signal</keyword>
<feature type="transmembrane region" description="Helical" evidence="8">
    <location>
        <begin position="58"/>
        <end position="77"/>
    </location>
</feature>
<evidence type="ECO:0000313" key="10">
    <source>
        <dbReference type="EMBL" id="QQM68348.1"/>
    </source>
</evidence>
<feature type="transmembrane region" description="Helical" evidence="8">
    <location>
        <begin position="89"/>
        <end position="110"/>
    </location>
</feature>
<evidence type="ECO:0000256" key="4">
    <source>
        <dbReference type="ARBA" id="ARBA00022692"/>
    </source>
</evidence>
<dbReference type="AlphaFoldDB" id="A0A7T7MBF7"/>
<evidence type="ECO:0000256" key="6">
    <source>
        <dbReference type="ARBA" id="ARBA00022989"/>
    </source>
</evidence>
<keyword evidence="2 8" id="KW-0813">Transport</keyword>
<reference evidence="10 11" key="1">
    <citation type="submission" date="2020-12" db="EMBL/GenBank/DDBJ databases">
        <authorList>
            <person name="Zhou J."/>
        </authorList>
    </citation>
    <scope>NUCLEOTIDE SEQUENCE [LARGE SCALE GENOMIC DNA]</scope>
    <source>
        <strain evidence="10 11">CCUG 61299</strain>
    </source>
</reference>
<dbReference type="EMBL" id="CP066802">
    <property type="protein sequence ID" value="QQM68348.1"/>
    <property type="molecule type" value="Genomic_DNA"/>
</dbReference>
<dbReference type="InterPro" id="IPR000515">
    <property type="entry name" value="MetI-like"/>
</dbReference>
<keyword evidence="7 8" id="KW-0472">Membrane</keyword>
<dbReference type="PANTHER" id="PTHR30151">
    <property type="entry name" value="ALKANE SULFONATE ABC TRANSPORTER-RELATED, MEMBRANE SUBUNIT"/>
    <property type="match status" value="1"/>
</dbReference>
<dbReference type="GO" id="GO:0005886">
    <property type="term" value="C:plasma membrane"/>
    <property type="evidence" value="ECO:0007669"/>
    <property type="project" value="UniProtKB-SubCell"/>
</dbReference>
<evidence type="ECO:0000256" key="7">
    <source>
        <dbReference type="ARBA" id="ARBA00023136"/>
    </source>
</evidence>
<dbReference type="KEGG" id="awe:JG540_05205"/>
<organism evidence="10 11">
    <name type="scientific">Actinomyces weissii</name>
    <dbReference type="NCBI Taxonomy" id="675090"/>
    <lineage>
        <taxon>Bacteria</taxon>
        <taxon>Bacillati</taxon>
        <taxon>Actinomycetota</taxon>
        <taxon>Actinomycetes</taxon>
        <taxon>Actinomycetales</taxon>
        <taxon>Actinomycetaceae</taxon>
        <taxon>Actinomyces</taxon>
    </lineage>
</organism>
<comment type="subcellular location">
    <subcellularLocation>
        <location evidence="1 8">Cell membrane</location>
        <topology evidence="1 8">Multi-pass membrane protein</topology>
    </subcellularLocation>
</comment>
<keyword evidence="3" id="KW-1003">Cell membrane</keyword>
<dbReference type="Gene3D" id="1.10.3720.10">
    <property type="entry name" value="MetI-like"/>
    <property type="match status" value="1"/>
</dbReference>
<dbReference type="SUPFAM" id="SSF161098">
    <property type="entry name" value="MetI-like"/>
    <property type="match status" value="1"/>
</dbReference>
<evidence type="ECO:0000256" key="2">
    <source>
        <dbReference type="ARBA" id="ARBA00022448"/>
    </source>
</evidence>
<protein>
    <submittedName>
        <fullName evidence="10">ABC transporter permease</fullName>
    </submittedName>
</protein>
<comment type="similarity">
    <text evidence="8">Belongs to the binding-protein-dependent transport system permease family.</text>
</comment>
<keyword evidence="6 8" id="KW-1133">Transmembrane helix</keyword>
<evidence type="ECO:0000259" key="9">
    <source>
        <dbReference type="PROSITE" id="PS50928"/>
    </source>
</evidence>
<keyword evidence="4 8" id="KW-0812">Transmembrane</keyword>
<dbReference type="PROSITE" id="PS50928">
    <property type="entry name" value="ABC_TM1"/>
    <property type="match status" value="1"/>
</dbReference>
<dbReference type="CDD" id="cd06261">
    <property type="entry name" value="TM_PBP2"/>
    <property type="match status" value="1"/>
</dbReference>
<sequence length="250" mass="26605">MPALLFGAGILLAWWLLARSGSLPRYVLPDPVAVARRLLLGLTQARLLPAAATTMQEALLGCLLAAALALPLAWALSHWQLFSRTVLPYVAASQAVPAIALAPLFVVWFGYGTWPVVLLCAFMVFFPITVTTLVGLRGLDQDVIDAARLDGAHGLQLVWHLEVPMALPSVLAGMRTGFTLSVTGAVVGELTMGGSGLGQVLASQRQSADTTGLFATIILLCLLATSIHACLHQLERRSRVVADVRGRQSH</sequence>
<proteinExistence type="inferred from homology"/>
<feature type="transmembrane region" description="Helical" evidence="8">
    <location>
        <begin position="116"/>
        <end position="136"/>
    </location>
</feature>
<dbReference type="PROSITE" id="PS00306">
    <property type="entry name" value="CASEIN_ALPHA_BETA"/>
    <property type="match status" value="1"/>
</dbReference>